<accession>A0A8D8G2J0</accession>
<feature type="compositionally biased region" description="Polar residues" evidence="1">
    <location>
        <begin position="1"/>
        <end position="22"/>
    </location>
</feature>
<dbReference type="AlphaFoldDB" id="A0A8D8G2J0"/>
<proteinExistence type="predicted"/>
<reference evidence="2" key="1">
    <citation type="submission" date="2021-05" db="EMBL/GenBank/DDBJ databases">
        <authorList>
            <person name="Alioto T."/>
            <person name="Alioto T."/>
            <person name="Gomez Garrido J."/>
        </authorList>
    </citation>
    <scope>NUCLEOTIDE SEQUENCE</scope>
</reference>
<organism evidence="2">
    <name type="scientific">Culex pipiens</name>
    <name type="common">House mosquito</name>
    <dbReference type="NCBI Taxonomy" id="7175"/>
    <lineage>
        <taxon>Eukaryota</taxon>
        <taxon>Metazoa</taxon>
        <taxon>Ecdysozoa</taxon>
        <taxon>Arthropoda</taxon>
        <taxon>Hexapoda</taxon>
        <taxon>Insecta</taxon>
        <taxon>Pterygota</taxon>
        <taxon>Neoptera</taxon>
        <taxon>Endopterygota</taxon>
        <taxon>Diptera</taxon>
        <taxon>Nematocera</taxon>
        <taxon>Culicoidea</taxon>
        <taxon>Culicidae</taxon>
        <taxon>Culicinae</taxon>
        <taxon>Culicini</taxon>
        <taxon>Culex</taxon>
        <taxon>Culex</taxon>
    </lineage>
</organism>
<dbReference type="EMBL" id="HBUE01118503">
    <property type="protein sequence ID" value="CAG6491354.1"/>
    <property type="molecule type" value="Transcribed_RNA"/>
</dbReference>
<evidence type="ECO:0000256" key="1">
    <source>
        <dbReference type="SAM" id="MobiDB-lite"/>
    </source>
</evidence>
<name>A0A8D8G2J0_CULPI</name>
<feature type="region of interest" description="Disordered" evidence="1">
    <location>
        <begin position="1"/>
        <end position="46"/>
    </location>
</feature>
<evidence type="ECO:0000313" key="2">
    <source>
        <dbReference type="EMBL" id="CAG6491354.1"/>
    </source>
</evidence>
<dbReference type="EMBL" id="HBUE01118502">
    <property type="protein sequence ID" value="CAG6491352.1"/>
    <property type="molecule type" value="Transcribed_RNA"/>
</dbReference>
<feature type="region of interest" description="Disordered" evidence="1">
    <location>
        <begin position="74"/>
        <end position="99"/>
    </location>
</feature>
<protein>
    <submittedName>
        <fullName evidence="2">(northern house mosquito) hypothetical protein</fullName>
    </submittedName>
</protein>
<dbReference type="EMBL" id="HBUE01118504">
    <property type="protein sequence ID" value="CAG6491356.1"/>
    <property type="molecule type" value="Transcribed_RNA"/>
</dbReference>
<sequence>MPPSNGTSRNSGHQIPNRSSNPPGRVHQRRPLADHRNLPRLGNGLRRRVRQFFHHKRTVQPGGTRLQRVWPVHLERSRHRSNPARNDPLGHAVRNIPQH</sequence>